<reference evidence="1 2" key="1">
    <citation type="submission" date="2018-06" db="EMBL/GenBank/DDBJ databases">
        <title>Genomic Encyclopedia of Type Strains, Phase IV (KMG-IV): sequencing the most valuable type-strain genomes for metagenomic binning, comparative biology and taxonomic classification.</title>
        <authorList>
            <person name="Goeker M."/>
        </authorList>
    </citation>
    <scope>NUCLEOTIDE SEQUENCE [LARGE SCALE GENOMIC DNA]</scope>
    <source>
        <strain evidence="1 2">DSM 25532</strain>
    </source>
</reference>
<dbReference type="Pfam" id="PF09932">
    <property type="entry name" value="DUF2164"/>
    <property type="match status" value="1"/>
</dbReference>
<dbReference type="Proteomes" id="UP000253426">
    <property type="component" value="Unassembled WGS sequence"/>
</dbReference>
<dbReference type="EMBL" id="QNRR01000016">
    <property type="protein sequence ID" value="RBP36639.1"/>
    <property type="molecule type" value="Genomic_DNA"/>
</dbReference>
<keyword evidence="2" id="KW-1185">Reference proteome</keyword>
<dbReference type="RefSeq" id="WP_113961869.1">
    <property type="nucleotide sequence ID" value="NZ_QNRR01000016.1"/>
</dbReference>
<dbReference type="InterPro" id="IPR018680">
    <property type="entry name" value="DUF2164"/>
</dbReference>
<protein>
    <submittedName>
        <fullName evidence="1">Uncharacterized protein (DUF2164 family)</fullName>
    </submittedName>
</protein>
<sequence>MHTTLTKEQKHDAAESLKRFFTETLDAELSDLQAGFFLDYIMSEIAPFAYNQGVEDAQKFLATRVEDLPGICFQEAMTYWRNQKGAARGVRRRPGG</sequence>
<proteinExistence type="predicted"/>
<accession>A0A366H4U6</accession>
<evidence type="ECO:0000313" key="2">
    <source>
        <dbReference type="Proteomes" id="UP000253426"/>
    </source>
</evidence>
<name>A0A366H4U6_9BACT</name>
<gene>
    <name evidence="1" type="ORF">DES53_11678</name>
</gene>
<dbReference type="OrthoDB" id="573733at2"/>
<evidence type="ECO:0000313" key="1">
    <source>
        <dbReference type="EMBL" id="RBP36639.1"/>
    </source>
</evidence>
<comment type="caution">
    <text evidence="1">The sequence shown here is derived from an EMBL/GenBank/DDBJ whole genome shotgun (WGS) entry which is preliminary data.</text>
</comment>
<dbReference type="AlphaFoldDB" id="A0A366H4U6"/>
<organism evidence="1 2">
    <name type="scientific">Roseimicrobium gellanilyticum</name>
    <dbReference type="NCBI Taxonomy" id="748857"/>
    <lineage>
        <taxon>Bacteria</taxon>
        <taxon>Pseudomonadati</taxon>
        <taxon>Verrucomicrobiota</taxon>
        <taxon>Verrucomicrobiia</taxon>
        <taxon>Verrucomicrobiales</taxon>
        <taxon>Verrucomicrobiaceae</taxon>
        <taxon>Roseimicrobium</taxon>
    </lineage>
</organism>